<feature type="region of interest" description="Disordered" evidence="7">
    <location>
        <begin position="1"/>
        <end position="61"/>
    </location>
</feature>
<dbReference type="InterPro" id="IPR021131">
    <property type="entry name" value="Ribosomal_uL15/eL18"/>
</dbReference>
<evidence type="ECO:0000256" key="5">
    <source>
        <dbReference type="ARBA" id="ARBA00035200"/>
    </source>
</evidence>
<dbReference type="InParanoid" id="A0A2Y9GTH2"/>
<evidence type="ECO:0000256" key="6">
    <source>
        <dbReference type="ARBA" id="ARBA00035527"/>
    </source>
</evidence>
<evidence type="ECO:0000256" key="4">
    <source>
        <dbReference type="ARBA" id="ARBA00023278"/>
    </source>
</evidence>
<dbReference type="Gene3D" id="3.100.10.10">
    <property type="match status" value="1"/>
</dbReference>
<accession>A0A2Y9GTH2</accession>
<gene>
    <name evidence="10" type="primary">LOC110576323</name>
</gene>
<dbReference type="KEGG" id="nsu:110576323"/>
<name>A0A2Y9GTH2_NEOSC</name>
<feature type="compositionally biased region" description="Polar residues" evidence="7">
    <location>
        <begin position="1"/>
        <end position="20"/>
    </location>
</feature>
<evidence type="ECO:0000256" key="3">
    <source>
        <dbReference type="ARBA" id="ARBA00023274"/>
    </source>
</evidence>
<feature type="domain" description="Large ribosomal subunit protein uL15/eL18" evidence="8">
    <location>
        <begin position="88"/>
        <end position="153"/>
    </location>
</feature>
<dbReference type="GeneID" id="110576323"/>
<dbReference type="Pfam" id="PF00828">
    <property type="entry name" value="Ribosomal_L27A"/>
    <property type="match status" value="1"/>
</dbReference>
<dbReference type="GO" id="GO:0003735">
    <property type="term" value="F:structural constituent of ribosome"/>
    <property type="evidence" value="ECO:0007669"/>
    <property type="project" value="TreeGrafter"/>
</dbReference>
<sequence length="153" mass="16943">MATQCSESSSGRVAATPSTLRKTRNHRGRGSPGRGPVRKHRKHPRGRGHASGTRHRRISFHKYHPGYSGRVGLRHHDHVKRNQNFCPTVNLDKLGTLVGEETRGNAAKNKTGAAPITDVVRSGHYKVLGKGKLPKQPVIMKAKFFSRCAEEKI</sequence>
<keyword evidence="3" id="KW-0687">Ribonucleoprotein</keyword>
<organism evidence="9 10">
    <name type="scientific">Neomonachus schauinslandi</name>
    <name type="common">Hawaiian monk seal</name>
    <name type="synonym">Monachus schauinslandi</name>
    <dbReference type="NCBI Taxonomy" id="29088"/>
    <lineage>
        <taxon>Eukaryota</taxon>
        <taxon>Metazoa</taxon>
        <taxon>Chordata</taxon>
        <taxon>Craniata</taxon>
        <taxon>Vertebrata</taxon>
        <taxon>Euteleostomi</taxon>
        <taxon>Mammalia</taxon>
        <taxon>Eutheria</taxon>
        <taxon>Laurasiatheria</taxon>
        <taxon>Carnivora</taxon>
        <taxon>Caniformia</taxon>
        <taxon>Pinnipedia</taxon>
        <taxon>Phocidae</taxon>
        <taxon>Monachinae</taxon>
        <taxon>Monachini</taxon>
        <taxon>Neomonachus</taxon>
    </lineage>
</organism>
<keyword evidence="9" id="KW-1185">Reference proteome</keyword>
<dbReference type="InterPro" id="IPR036227">
    <property type="entry name" value="Ribosomal_uL15/eL18_sf"/>
</dbReference>
<evidence type="ECO:0000313" key="10">
    <source>
        <dbReference type="RefSeq" id="XP_021541150.1"/>
    </source>
</evidence>
<evidence type="ECO:0000256" key="7">
    <source>
        <dbReference type="SAM" id="MobiDB-lite"/>
    </source>
</evidence>
<dbReference type="PANTHER" id="PTHR11721:SF3">
    <property type="entry name" value="LARGE RIBOSOMAL SUBUNIT PROTEIN UL15"/>
    <property type="match status" value="1"/>
</dbReference>
<dbReference type="GO" id="GO:0022625">
    <property type="term" value="C:cytosolic large ribosomal subunit"/>
    <property type="evidence" value="ECO:0007669"/>
    <property type="project" value="TreeGrafter"/>
</dbReference>
<comment type="similarity">
    <text evidence="1">Belongs to the universal ribosomal protein uL15 family.</text>
</comment>
<dbReference type="FunFam" id="3.100.10.10:FF:000024">
    <property type="entry name" value="RPL27A isoform 10"/>
    <property type="match status" value="1"/>
</dbReference>
<dbReference type="SUPFAM" id="SSF52080">
    <property type="entry name" value="Ribosomal proteins L15p and L18e"/>
    <property type="match status" value="1"/>
</dbReference>
<keyword evidence="2" id="KW-0689">Ribosomal protein</keyword>
<proteinExistence type="inferred from homology"/>
<dbReference type="RefSeq" id="XP_021541150.1">
    <property type="nucleotide sequence ID" value="XM_021685475.1"/>
</dbReference>
<evidence type="ECO:0000313" key="9">
    <source>
        <dbReference type="Proteomes" id="UP000248481"/>
    </source>
</evidence>
<dbReference type="STRING" id="29088.A0A2Y9GTH2"/>
<protein>
    <recommendedName>
        <fullName evidence="5">Large ribosomal subunit protein uL15</fullName>
    </recommendedName>
    <alternativeName>
        <fullName evidence="6">60S ribosomal protein L27a</fullName>
    </alternativeName>
</protein>
<feature type="compositionally biased region" description="Basic residues" evidence="7">
    <location>
        <begin position="36"/>
        <end position="61"/>
    </location>
</feature>
<evidence type="ECO:0000256" key="2">
    <source>
        <dbReference type="ARBA" id="ARBA00022980"/>
    </source>
</evidence>
<dbReference type="AlphaFoldDB" id="A0A2Y9GTH2"/>
<evidence type="ECO:0000256" key="1">
    <source>
        <dbReference type="ARBA" id="ARBA00007320"/>
    </source>
</evidence>
<evidence type="ECO:0000259" key="8">
    <source>
        <dbReference type="Pfam" id="PF00828"/>
    </source>
</evidence>
<dbReference type="PANTHER" id="PTHR11721">
    <property type="entry name" value="60S RIBOSOMAL PROTEIN L27A"/>
    <property type="match status" value="1"/>
</dbReference>
<dbReference type="Proteomes" id="UP000248481">
    <property type="component" value="Chromosome X"/>
</dbReference>
<reference evidence="10" key="1">
    <citation type="submission" date="2025-08" db="UniProtKB">
        <authorList>
            <consortium name="RefSeq"/>
        </authorList>
    </citation>
    <scope>IDENTIFICATION</scope>
    <source>
        <tissue evidence="10">Blood</tissue>
    </source>
</reference>
<keyword evidence="4" id="KW-0379">Hydroxylation</keyword>